<dbReference type="InterPro" id="IPR002502">
    <property type="entry name" value="Amidase_domain"/>
</dbReference>
<dbReference type="EMBL" id="PYAV01000020">
    <property type="protein sequence ID" value="PSL41279.1"/>
    <property type="molecule type" value="Genomic_DNA"/>
</dbReference>
<dbReference type="Pfam" id="PF00395">
    <property type="entry name" value="SLH"/>
    <property type="match status" value="1"/>
</dbReference>
<comment type="caution">
    <text evidence="6">The sequence shown here is derived from an EMBL/GenBank/DDBJ whole genome shotgun (WGS) entry which is preliminary data.</text>
</comment>
<organism evidence="6 7">
    <name type="scientific">Salsuginibacillus halophilus</name>
    <dbReference type="NCBI Taxonomy" id="517424"/>
    <lineage>
        <taxon>Bacteria</taxon>
        <taxon>Bacillati</taxon>
        <taxon>Bacillota</taxon>
        <taxon>Bacilli</taxon>
        <taxon>Bacillales</taxon>
        <taxon>Bacillaceae</taxon>
        <taxon>Salsuginibacillus</taxon>
    </lineage>
</organism>
<keyword evidence="2" id="KW-0732">Signal</keyword>
<dbReference type="Proteomes" id="UP000242310">
    <property type="component" value="Unassembled WGS sequence"/>
</dbReference>
<dbReference type="GO" id="GO:0008745">
    <property type="term" value="F:N-acetylmuramoyl-L-alanine amidase activity"/>
    <property type="evidence" value="ECO:0007669"/>
    <property type="project" value="InterPro"/>
</dbReference>
<dbReference type="GO" id="GO:0009253">
    <property type="term" value="P:peptidoglycan catabolic process"/>
    <property type="evidence" value="ECO:0007669"/>
    <property type="project" value="InterPro"/>
</dbReference>
<evidence type="ECO:0000259" key="5">
    <source>
        <dbReference type="PROSITE" id="PS51272"/>
    </source>
</evidence>
<dbReference type="Gene3D" id="3.40.80.10">
    <property type="entry name" value="Peptidoglycan recognition protein-like"/>
    <property type="match status" value="1"/>
</dbReference>
<sequence>MSRFTRFDAPAFAKWLRGAGIQRTVNHIQIHHTWRPRKTDYTGEATIRGMRDYHVNTNGWQDIAQHLSIAPDGGIWDGRSFELNPAGISNHNAGGVCIEIIGDFDDGEEVLEGAQLAAVTAAVRSLMDVFSLNESAIVFHNEHSGKTCPGSGITKPWFLQQLKEVDDITTQQTYTVTDFPDVPDDFYGAASVQAVKDLGLIKGHADGRFGFGEEITREELAVILHRFMQIAE</sequence>
<feature type="domain" description="SLH" evidence="5">
    <location>
        <begin position="175"/>
        <end position="232"/>
    </location>
</feature>
<protein>
    <recommendedName>
        <fullName evidence="4">Autolysin</fullName>
    </recommendedName>
    <alternativeName>
        <fullName evidence="3">Cell wall hydrolase</fullName>
    </alternativeName>
</protein>
<dbReference type="SMART" id="SM00701">
    <property type="entry name" value="PGRP"/>
    <property type="match status" value="1"/>
</dbReference>
<evidence type="ECO:0000313" key="7">
    <source>
        <dbReference type="Proteomes" id="UP000242310"/>
    </source>
</evidence>
<dbReference type="PROSITE" id="PS51272">
    <property type="entry name" value="SLH"/>
    <property type="match status" value="1"/>
</dbReference>
<evidence type="ECO:0000313" key="6">
    <source>
        <dbReference type="EMBL" id="PSL41279.1"/>
    </source>
</evidence>
<dbReference type="Pfam" id="PF01510">
    <property type="entry name" value="Amidase_2"/>
    <property type="match status" value="1"/>
</dbReference>
<dbReference type="PANTHER" id="PTHR11022">
    <property type="entry name" value="PEPTIDOGLYCAN RECOGNITION PROTEIN"/>
    <property type="match status" value="1"/>
</dbReference>
<evidence type="ECO:0000256" key="2">
    <source>
        <dbReference type="ARBA" id="ARBA00022729"/>
    </source>
</evidence>
<evidence type="ECO:0000256" key="3">
    <source>
        <dbReference type="ARBA" id="ARBA00030881"/>
    </source>
</evidence>
<dbReference type="RefSeq" id="WP_181315433.1">
    <property type="nucleotide sequence ID" value="NZ_PYAV01000020.1"/>
</dbReference>
<proteinExistence type="inferred from homology"/>
<dbReference type="GO" id="GO:0008270">
    <property type="term" value="F:zinc ion binding"/>
    <property type="evidence" value="ECO:0007669"/>
    <property type="project" value="InterPro"/>
</dbReference>
<keyword evidence="7" id="KW-1185">Reference proteome</keyword>
<dbReference type="InterPro" id="IPR001119">
    <property type="entry name" value="SLH_dom"/>
</dbReference>
<dbReference type="AlphaFoldDB" id="A0A2P8H506"/>
<dbReference type="PANTHER" id="PTHR11022:SF41">
    <property type="entry name" value="PEPTIDOGLYCAN-RECOGNITION PROTEIN LC-RELATED"/>
    <property type="match status" value="1"/>
</dbReference>
<evidence type="ECO:0000256" key="4">
    <source>
        <dbReference type="ARBA" id="ARBA00032390"/>
    </source>
</evidence>
<dbReference type="InterPro" id="IPR036505">
    <property type="entry name" value="Amidase/PGRP_sf"/>
</dbReference>
<name>A0A2P8H506_9BACI</name>
<dbReference type="SUPFAM" id="SSF55846">
    <property type="entry name" value="N-acetylmuramoyl-L-alanine amidase-like"/>
    <property type="match status" value="1"/>
</dbReference>
<comment type="similarity">
    <text evidence="1">Belongs to the N-acetylmuramoyl-L-alanine amidase 2 family.</text>
</comment>
<dbReference type="InterPro" id="IPR015510">
    <property type="entry name" value="PGRP"/>
</dbReference>
<reference evidence="6 7" key="1">
    <citation type="submission" date="2018-03" db="EMBL/GenBank/DDBJ databases">
        <title>Genomic Encyclopedia of Type Strains, Phase III (KMG-III): the genomes of soil and plant-associated and newly described type strains.</title>
        <authorList>
            <person name="Whitman W."/>
        </authorList>
    </citation>
    <scope>NUCLEOTIDE SEQUENCE [LARGE SCALE GENOMIC DNA]</scope>
    <source>
        <strain evidence="6 7">CGMCC 1.07653</strain>
    </source>
</reference>
<evidence type="ECO:0000256" key="1">
    <source>
        <dbReference type="ARBA" id="ARBA00007553"/>
    </source>
</evidence>
<dbReference type="CDD" id="cd06583">
    <property type="entry name" value="PGRP"/>
    <property type="match status" value="1"/>
</dbReference>
<dbReference type="InterPro" id="IPR006619">
    <property type="entry name" value="PGRP_domain_met/bac"/>
</dbReference>
<gene>
    <name evidence="6" type="ORF">B0H94_12025</name>
</gene>
<accession>A0A2P8H506</accession>